<keyword evidence="1" id="KW-0472">Membrane</keyword>
<feature type="transmembrane region" description="Helical" evidence="1">
    <location>
        <begin position="158"/>
        <end position="181"/>
    </location>
</feature>
<name>A0ABN7UTN4_GIGMA</name>
<protein>
    <submittedName>
        <fullName evidence="2">42004_t:CDS:1</fullName>
    </submittedName>
</protein>
<proteinExistence type="predicted"/>
<keyword evidence="1" id="KW-1133">Transmembrane helix</keyword>
<feature type="non-terminal residue" evidence="2">
    <location>
        <position position="221"/>
    </location>
</feature>
<evidence type="ECO:0000313" key="3">
    <source>
        <dbReference type="Proteomes" id="UP000789901"/>
    </source>
</evidence>
<dbReference type="Proteomes" id="UP000789901">
    <property type="component" value="Unassembled WGS sequence"/>
</dbReference>
<reference evidence="2 3" key="1">
    <citation type="submission" date="2021-06" db="EMBL/GenBank/DDBJ databases">
        <authorList>
            <person name="Kallberg Y."/>
            <person name="Tangrot J."/>
            <person name="Rosling A."/>
        </authorList>
    </citation>
    <scope>NUCLEOTIDE SEQUENCE [LARGE SCALE GENOMIC DNA]</scope>
    <source>
        <strain evidence="2 3">120-4 pot B 10/14</strain>
    </source>
</reference>
<accession>A0ABN7UTN4</accession>
<organism evidence="2 3">
    <name type="scientific">Gigaspora margarita</name>
    <dbReference type="NCBI Taxonomy" id="4874"/>
    <lineage>
        <taxon>Eukaryota</taxon>
        <taxon>Fungi</taxon>
        <taxon>Fungi incertae sedis</taxon>
        <taxon>Mucoromycota</taxon>
        <taxon>Glomeromycotina</taxon>
        <taxon>Glomeromycetes</taxon>
        <taxon>Diversisporales</taxon>
        <taxon>Gigasporaceae</taxon>
        <taxon>Gigaspora</taxon>
    </lineage>
</organism>
<keyword evidence="1" id="KW-0812">Transmembrane</keyword>
<dbReference type="EMBL" id="CAJVQB010005852">
    <property type="protein sequence ID" value="CAG8671359.1"/>
    <property type="molecule type" value="Genomic_DNA"/>
</dbReference>
<feature type="transmembrane region" description="Helical" evidence="1">
    <location>
        <begin position="62"/>
        <end position="82"/>
    </location>
</feature>
<gene>
    <name evidence="2" type="ORF">GMARGA_LOCUS10441</name>
</gene>
<evidence type="ECO:0000313" key="2">
    <source>
        <dbReference type="EMBL" id="CAG8671359.1"/>
    </source>
</evidence>
<feature type="transmembrane region" description="Helical" evidence="1">
    <location>
        <begin position="6"/>
        <end position="24"/>
    </location>
</feature>
<sequence>MVAFGWTFGWIAVATYLVSIFKVLPRLALNQHTVFSIDADLPESHLTANRFIPNIKSVFKIYWTYTIVILIYTLILSILRGYFQGIGERRSFNIAHSLLELGLGISDVLGVVCFIKYGRLIVKLLDESAILIGLADIKNSQRKASFLESYRVHLKKSVGVGAISLDGTAMVLLITLLGIVYGEIHKQYSVQAEEITTSINYSERSEGHHPFLNINASDSYQ</sequence>
<evidence type="ECO:0000256" key="1">
    <source>
        <dbReference type="SAM" id="Phobius"/>
    </source>
</evidence>
<keyword evidence="3" id="KW-1185">Reference proteome</keyword>
<comment type="caution">
    <text evidence="2">The sequence shown here is derived from an EMBL/GenBank/DDBJ whole genome shotgun (WGS) entry which is preliminary data.</text>
</comment>